<dbReference type="Proteomes" id="UP001209878">
    <property type="component" value="Unassembled WGS sequence"/>
</dbReference>
<evidence type="ECO:0000256" key="7">
    <source>
        <dbReference type="ARBA" id="ARBA00022840"/>
    </source>
</evidence>
<dbReference type="Pfam" id="PF18376">
    <property type="entry name" value="MDD_C"/>
    <property type="match status" value="1"/>
</dbReference>
<dbReference type="InterPro" id="IPR041431">
    <property type="entry name" value="Mvd1_C"/>
</dbReference>
<dbReference type="PIRSF" id="PIRSF015950">
    <property type="entry name" value="Mev_P_decrbx"/>
    <property type="match status" value="1"/>
</dbReference>
<dbReference type="FunFam" id="3.30.70.890:FF:000005">
    <property type="entry name" value="Diphosphomevalonate decarboxylase"/>
    <property type="match status" value="1"/>
</dbReference>
<name>A0AAD9UJ37_RIDPI</name>
<evidence type="ECO:0000256" key="2">
    <source>
        <dbReference type="ARBA" id="ARBA00008831"/>
    </source>
</evidence>
<dbReference type="GO" id="GO:0004163">
    <property type="term" value="F:diphosphomevalonate decarboxylase activity"/>
    <property type="evidence" value="ECO:0007669"/>
    <property type="project" value="UniProtKB-UniRule"/>
</dbReference>
<keyword evidence="9 16" id="KW-0756">Sterol biosynthesis</keyword>
<dbReference type="PANTHER" id="PTHR10977:SF3">
    <property type="entry name" value="DIPHOSPHOMEVALONATE DECARBOXYLASE"/>
    <property type="match status" value="1"/>
</dbReference>
<keyword evidence="10 15" id="KW-0443">Lipid metabolism</keyword>
<dbReference type="NCBIfam" id="TIGR01240">
    <property type="entry name" value="mevDPdecarb"/>
    <property type="match status" value="1"/>
</dbReference>
<evidence type="ECO:0000256" key="3">
    <source>
        <dbReference type="ARBA" id="ARBA00012296"/>
    </source>
</evidence>
<dbReference type="FunFam" id="3.30.230.10:FF:000080">
    <property type="entry name" value="Diphosphomevalonate decarboxylase"/>
    <property type="match status" value="1"/>
</dbReference>
<dbReference type="PANTHER" id="PTHR10977">
    <property type="entry name" value="DIPHOSPHOMEVALONATE DECARBOXYLASE"/>
    <property type="match status" value="1"/>
</dbReference>
<evidence type="ECO:0000256" key="10">
    <source>
        <dbReference type="ARBA" id="ARBA00023098"/>
    </source>
</evidence>
<dbReference type="GO" id="GO:0005524">
    <property type="term" value="F:ATP binding"/>
    <property type="evidence" value="ECO:0007669"/>
    <property type="project" value="UniProtKB-UniRule"/>
</dbReference>
<comment type="caution">
    <text evidence="19">The sequence shown here is derived from an EMBL/GenBank/DDBJ whole genome shotgun (WGS) entry which is preliminary data.</text>
</comment>
<dbReference type="InterPro" id="IPR020568">
    <property type="entry name" value="Ribosomal_Su5_D2-typ_SF"/>
</dbReference>
<dbReference type="GO" id="GO:0006695">
    <property type="term" value="P:cholesterol biosynthetic process"/>
    <property type="evidence" value="ECO:0007669"/>
    <property type="project" value="UniProtKB-KW"/>
</dbReference>
<keyword evidence="16" id="KW-0152">Cholesterol biosynthesis</keyword>
<dbReference type="InterPro" id="IPR036554">
    <property type="entry name" value="GHMP_kinase_C_sf"/>
</dbReference>
<dbReference type="SUPFAM" id="SSF54211">
    <property type="entry name" value="Ribosomal protein S5 domain 2-like"/>
    <property type="match status" value="1"/>
</dbReference>
<evidence type="ECO:0000256" key="6">
    <source>
        <dbReference type="ARBA" id="ARBA00022741"/>
    </source>
</evidence>
<dbReference type="InterPro" id="IPR005935">
    <property type="entry name" value="Mev_decarb"/>
</dbReference>
<reference evidence="19" key="1">
    <citation type="journal article" date="2023" name="Mol. Biol. Evol.">
        <title>Third-Generation Sequencing Reveals the Adaptive Role of the Epigenome in Three Deep-Sea Polychaetes.</title>
        <authorList>
            <person name="Perez M."/>
            <person name="Aroh O."/>
            <person name="Sun Y."/>
            <person name="Lan Y."/>
            <person name="Juniper S.K."/>
            <person name="Young C.R."/>
            <person name="Angers B."/>
            <person name="Qian P.Y."/>
        </authorList>
    </citation>
    <scope>NUCLEOTIDE SEQUENCE</scope>
    <source>
        <strain evidence="19">R07B-5</strain>
    </source>
</reference>
<evidence type="ECO:0000256" key="12">
    <source>
        <dbReference type="ARBA" id="ARBA00023221"/>
    </source>
</evidence>
<comment type="function">
    <text evidence="1 16">Catalyzes the ATP dependent decarboxylation of (R)-5-diphosphomevalonate to form isopentenyl diphosphate (IPP). Functions in the mevalonate (MVA) pathway leading to isopentenyl diphosphate (IPP), a key precursor for the biosynthesis of isoprenoids and sterol synthesis.</text>
</comment>
<dbReference type="EC" id="4.1.1.33" evidence="3 15"/>
<evidence type="ECO:0000313" key="20">
    <source>
        <dbReference type="Proteomes" id="UP001209878"/>
    </source>
</evidence>
<protein>
    <recommendedName>
        <fullName evidence="4 15">Diphosphomevalonate decarboxylase</fullName>
        <ecNumber evidence="3 15">4.1.1.33</ecNumber>
    </recommendedName>
</protein>
<keyword evidence="5 16" id="KW-0444">Lipid biosynthesis</keyword>
<keyword evidence="16" id="KW-0153">Cholesterol metabolism</keyword>
<dbReference type="AlphaFoldDB" id="A0AAD9UJ37"/>
<keyword evidence="12 16" id="KW-0753">Steroid metabolism</keyword>
<dbReference type="Gene3D" id="3.30.230.10">
    <property type="match status" value="1"/>
</dbReference>
<sequence>MIEVTCTAPINIAVIKYWGKRDEKLILPINESTSATLDQSQLCAKTTVAASPDFTSDQMWLNGQEQSMDSARLQNVLKEIRRRARKRKSDGSGEDRVNWHVHICSENNFPTAAGLASSAAGLACLVFSLSKLFEVEGDISDVARQGSGSACRSIYGGFVEWTMGTEVDGSDSRALQIASETHWPQMRVLILVVSAKKKHVGSTTGMQTSVKTSQLLAHRAEKIVPERMVEMRRAIKDKDFQTFAEITMKDSNQLHACCLDTYPPVTYMTDTSRDIVRLVHAVNNHYGENKVAYTFDAGPNACLYLMEDMVPTMLGLVQNFFPPEQDHGEAFLTGLPSKVSTPSQELLNAIPLEPSVGAVQYIIHTKVGPGPQVLIDQSESLLDSTGQPKSSTQ</sequence>
<dbReference type="EMBL" id="JAODUO010000053">
    <property type="protein sequence ID" value="KAK2191423.1"/>
    <property type="molecule type" value="Genomic_DNA"/>
</dbReference>
<dbReference type="Gene3D" id="3.30.70.890">
    <property type="entry name" value="GHMP kinase, C-terminal domain"/>
    <property type="match status" value="1"/>
</dbReference>
<evidence type="ECO:0000256" key="14">
    <source>
        <dbReference type="ARBA" id="ARBA00048154"/>
    </source>
</evidence>
<evidence type="ECO:0000256" key="1">
    <source>
        <dbReference type="ARBA" id="ARBA00003812"/>
    </source>
</evidence>
<evidence type="ECO:0000256" key="16">
    <source>
        <dbReference type="RuleBase" id="RU363086"/>
    </source>
</evidence>
<evidence type="ECO:0000256" key="4">
    <source>
        <dbReference type="ARBA" id="ARBA00019335"/>
    </source>
</evidence>
<organism evidence="19 20">
    <name type="scientific">Ridgeia piscesae</name>
    <name type="common">Tubeworm</name>
    <dbReference type="NCBI Taxonomy" id="27915"/>
    <lineage>
        <taxon>Eukaryota</taxon>
        <taxon>Metazoa</taxon>
        <taxon>Spiralia</taxon>
        <taxon>Lophotrochozoa</taxon>
        <taxon>Annelida</taxon>
        <taxon>Polychaeta</taxon>
        <taxon>Sedentaria</taxon>
        <taxon>Canalipalpata</taxon>
        <taxon>Sabellida</taxon>
        <taxon>Siboglinidae</taxon>
        <taxon>Ridgeia</taxon>
    </lineage>
</organism>
<evidence type="ECO:0000256" key="9">
    <source>
        <dbReference type="ARBA" id="ARBA00023011"/>
    </source>
</evidence>
<dbReference type="InterPro" id="IPR029765">
    <property type="entry name" value="Mev_diP_decarb"/>
</dbReference>
<evidence type="ECO:0000256" key="15">
    <source>
        <dbReference type="PIRNR" id="PIRNR015950"/>
    </source>
</evidence>
<evidence type="ECO:0000256" key="8">
    <source>
        <dbReference type="ARBA" id="ARBA00022955"/>
    </source>
</evidence>
<keyword evidence="6 15" id="KW-0547">Nucleotide-binding</keyword>
<evidence type="ECO:0000256" key="11">
    <source>
        <dbReference type="ARBA" id="ARBA00023166"/>
    </source>
</evidence>
<evidence type="ECO:0000256" key="13">
    <source>
        <dbReference type="ARBA" id="ARBA00023239"/>
    </source>
</evidence>
<evidence type="ECO:0000256" key="5">
    <source>
        <dbReference type="ARBA" id="ARBA00022516"/>
    </source>
</evidence>
<gene>
    <name evidence="19" type="ORF">NP493_53g12006</name>
</gene>
<proteinExistence type="inferred from homology"/>
<comment type="catalytic activity">
    <reaction evidence="14 15 16">
        <text>(R)-5-diphosphomevalonate + ATP = isopentenyl diphosphate + ADP + phosphate + CO2</text>
        <dbReference type="Rhea" id="RHEA:23732"/>
        <dbReference type="ChEBI" id="CHEBI:16526"/>
        <dbReference type="ChEBI" id="CHEBI:30616"/>
        <dbReference type="ChEBI" id="CHEBI:43474"/>
        <dbReference type="ChEBI" id="CHEBI:57557"/>
        <dbReference type="ChEBI" id="CHEBI:128769"/>
        <dbReference type="ChEBI" id="CHEBI:456216"/>
        <dbReference type="EC" id="4.1.1.33"/>
    </reaction>
</comment>
<dbReference type="GO" id="GO:0005829">
    <property type="term" value="C:cytosol"/>
    <property type="evidence" value="ECO:0007669"/>
    <property type="project" value="InterPro"/>
</dbReference>
<dbReference type="InterPro" id="IPR053859">
    <property type="entry name" value="MVD-like_N"/>
</dbReference>
<dbReference type="SUPFAM" id="SSF55060">
    <property type="entry name" value="GHMP Kinase, C-terminal domain"/>
    <property type="match status" value="1"/>
</dbReference>
<dbReference type="GO" id="GO:0019287">
    <property type="term" value="P:isopentenyl diphosphate biosynthetic process, mevalonate pathway"/>
    <property type="evidence" value="ECO:0007669"/>
    <property type="project" value="UniProtKB-UniRule"/>
</dbReference>
<evidence type="ECO:0000259" key="18">
    <source>
        <dbReference type="Pfam" id="PF22700"/>
    </source>
</evidence>
<comment type="pathway">
    <text evidence="16">Steroid biosynthesis; cholesterol biosynthesis.</text>
</comment>
<keyword evidence="8 16" id="KW-0752">Steroid biosynthesis</keyword>
<keyword evidence="20" id="KW-1185">Reference proteome</keyword>
<keyword evidence="7 15" id="KW-0067">ATP-binding</keyword>
<accession>A0AAD9UJ37</accession>
<feature type="domain" description="Diphosphomevalonate decarboxylase-like N-terminal" evidence="18">
    <location>
        <begin position="8"/>
        <end position="174"/>
    </location>
</feature>
<comment type="similarity">
    <text evidence="2 15 16">Belongs to the diphosphomevalonate decarboxylase family.</text>
</comment>
<feature type="domain" description="Mvd1 C-terminal" evidence="17">
    <location>
        <begin position="188"/>
        <end position="374"/>
    </location>
</feature>
<evidence type="ECO:0000313" key="19">
    <source>
        <dbReference type="EMBL" id="KAK2191423.1"/>
    </source>
</evidence>
<keyword evidence="13 15" id="KW-0456">Lyase</keyword>
<evidence type="ECO:0000259" key="17">
    <source>
        <dbReference type="Pfam" id="PF18376"/>
    </source>
</evidence>
<keyword evidence="11 16" id="KW-1207">Sterol metabolism</keyword>
<dbReference type="Pfam" id="PF22700">
    <property type="entry name" value="MVD-like_N"/>
    <property type="match status" value="1"/>
</dbReference>
<dbReference type="InterPro" id="IPR014721">
    <property type="entry name" value="Ribsml_uS5_D2-typ_fold_subgr"/>
</dbReference>